<evidence type="ECO:0000313" key="8">
    <source>
        <dbReference type="Proteomes" id="UP000254764"/>
    </source>
</evidence>
<reference evidence="8" key="1">
    <citation type="submission" date="2018-07" db="EMBL/GenBank/DDBJ databases">
        <authorList>
            <person name="Peiro R."/>
            <person name="Begona"/>
            <person name="Cbmso G."/>
            <person name="Lopez M."/>
            <person name="Gonzalez S."/>
        </authorList>
    </citation>
    <scope>NUCLEOTIDE SEQUENCE [LARGE SCALE GENOMIC DNA]</scope>
</reference>
<feature type="domain" description="PLD phosphodiesterase" evidence="6">
    <location>
        <begin position="174"/>
        <end position="201"/>
    </location>
</feature>
<dbReference type="CDD" id="cd09113">
    <property type="entry name" value="PLDc_ymdC_like_2"/>
    <property type="match status" value="1"/>
</dbReference>
<dbReference type="Pfam" id="PF13091">
    <property type="entry name" value="PLDc_2"/>
    <property type="match status" value="2"/>
</dbReference>
<dbReference type="RefSeq" id="WP_115669414.1">
    <property type="nucleotide sequence ID" value="NZ_UEYP01000002.1"/>
</dbReference>
<dbReference type="Proteomes" id="UP000254764">
    <property type="component" value="Unassembled WGS sequence"/>
</dbReference>
<dbReference type="InterPro" id="IPR025202">
    <property type="entry name" value="PLD-like_dom"/>
</dbReference>
<evidence type="ECO:0000256" key="4">
    <source>
        <dbReference type="ARBA" id="ARBA00022525"/>
    </source>
</evidence>
<keyword evidence="8" id="KW-1185">Reference proteome</keyword>
<dbReference type="OrthoDB" id="9814092at2"/>
<evidence type="ECO:0000259" key="6">
    <source>
        <dbReference type="PROSITE" id="PS50035"/>
    </source>
</evidence>
<comment type="subcellular location">
    <subcellularLocation>
        <location evidence="2">Secreted</location>
    </subcellularLocation>
</comment>
<comment type="function">
    <text evidence="1">Could be a virulence factor.</text>
</comment>
<dbReference type="GO" id="GO:0030572">
    <property type="term" value="F:phosphatidyltransferase activity"/>
    <property type="evidence" value="ECO:0007669"/>
    <property type="project" value="UniProtKB-ARBA"/>
</dbReference>
<organism evidence="7 8">
    <name type="scientific">Ciceribacter selenitireducens ATCC BAA-1503</name>
    <dbReference type="NCBI Taxonomy" id="1336235"/>
    <lineage>
        <taxon>Bacteria</taxon>
        <taxon>Pseudomonadati</taxon>
        <taxon>Pseudomonadota</taxon>
        <taxon>Alphaproteobacteria</taxon>
        <taxon>Hyphomicrobiales</taxon>
        <taxon>Rhizobiaceae</taxon>
        <taxon>Ciceribacter</taxon>
    </lineage>
</organism>
<sequence length="516" mass="56189">MRVAKIILIGLVLFALASWLTVYVYGRFAAQARGAPSEALAVAENGTALDRVVAAQTARHPDMSGLRLVSDNIDAFAVRAHAARAAGRSLDLQYYYWRDDLTGSLLGREILAAADRGVRVRLLLDDINSRGDGDDIYAAYDSHPNIEVRLFNPAMSRDSALGRGIEMILRAVTVTRRMHNKAFIADGRVAIVGGRNIGDAYFGASDTANFRDLDVSMVGPAVGETSAIFDRFWNSPLALPIRSLSDPEQRSLSKLRARLEGLSASEAAQRYLSHLEEAANAAAERAAEPRYHWTAEVQVVSDPPEKVLDVGQQSWLDQAINPVITSATRTLEITSPYFIPGDEGVLTLRTLVERGAKVTVLTNSLAATDVAAVHGAYAPYRETLLTDGVDLFELRAESAPGRISLFGSSNASLHTKAFTVDQRTGFIGSFNFDPRSIALNTEMGVLFDDAELTAEVRREFATHIAPNHSYHLTLENDTLTWTGEPGAAPEYNEPGASIWRKFVATFTGLLPLESQL</sequence>
<evidence type="ECO:0000313" key="7">
    <source>
        <dbReference type="EMBL" id="SSC66653.1"/>
    </source>
</evidence>
<dbReference type="PROSITE" id="PS50035">
    <property type="entry name" value="PLD"/>
    <property type="match status" value="2"/>
</dbReference>
<dbReference type="PANTHER" id="PTHR21248">
    <property type="entry name" value="CARDIOLIPIN SYNTHASE"/>
    <property type="match status" value="1"/>
</dbReference>
<dbReference type="Gene3D" id="3.30.870.10">
    <property type="entry name" value="Endonuclease Chain A"/>
    <property type="match status" value="2"/>
</dbReference>
<dbReference type="AlphaFoldDB" id="A0A376AGP4"/>
<protein>
    <recommendedName>
        <fullName evidence="3">Phospholipase D</fullName>
    </recommendedName>
    <alternativeName>
        <fullName evidence="5">Choline phosphatase</fullName>
    </alternativeName>
</protein>
<keyword evidence="4" id="KW-0964">Secreted</keyword>
<dbReference type="CDD" id="cd09111">
    <property type="entry name" value="PLDc_ymdC_like_1"/>
    <property type="match status" value="1"/>
</dbReference>
<dbReference type="GO" id="GO:0032049">
    <property type="term" value="P:cardiolipin biosynthetic process"/>
    <property type="evidence" value="ECO:0007669"/>
    <property type="project" value="UniProtKB-ARBA"/>
</dbReference>
<evidence type="ECO:0000256" key="5">
    <source>
        <dbReference type="ARBA" id="ARBA00029594"/>
    </source>
</evidence>
<evidence type="ECO:0000256" key="2">
    <source>
        <dbReference type="ARBA" id="ARBA00004613"/>
    </source>
</evidence>
<proteinExistence type="predicted"/>
<accession>A0A376AGP4</accession>
<name>A0A376AGP4_9HYPH</name>
<evidence type="ECO:0000256" key="3">
    <source>
        <dbReference type="ARBA" id="ARBA00018392"/>
    </source>
</evidence>
<feature type="domain" description="PLD phosphodiesterase" evidence="6">
    <location>
        <begin position="409"/>
        <end position="436"/>
    </location>
</feature>
<dbReference type="SMART" id="SM00155">
    <property type="entry name" value="PLDc"/>
    <property type="match status" value="2"/>
</dbReference>
<dbReference type="EMBL" id="UEYP01000002">
    <property type="protein sequence ID" value="SSC66653.1"/>
    <property type="molecule type" value="Genomic_DNA"/>
</dbReference>
<dbReference type="PANTHER" id="PTHR21248:SF12">
    <property type="entry name" value="CARDIOLIPIN SYNTHASE C"/>
    <property type="match status" value="1"/>
</dbReference>
<dbReference type="STRING" id="1336235.GCA_000518785_00307"/>
<evidence type="ECO:0000256" key="1">
    <source>
        <dbReference type="ARBA" id="ARBA00003145"/>
    </source>
</evidence>
<dbReference type="InterPro" id="IPR001736">
    <property type="entry name" value="PLipase_D/transphosphatidylase"/>
</dbReference>
<gene>
    <name evidence="7" type="ORF">RHIZ70_2361</name>
</gene>
<dbReference type="GO" id="GO:0005576">
    <property type="term" value="C:extracellular region"/>
    <property type="evidence" value="ECO:0007669"/>
    <property type="project" value="UniProtKB-SubCell"/>
</dbReference>
<dbReference type="SUPFAM" id="SSF56024">
    <property type="entry name" value="Phospholipase D/nuclease"/>
    <property type="match status" value="2"/>
</dbReference>